<proteinExistence type="predicted"/>
<gene>
    <name evidence="1" type="ORF">L6164_020224</name>
</gene>
<dbReference type="EMBL" id="CM039433">
    <property type="protein sequence ID" value="KAI4327806.1"/>
    <property type="molecule type" value="Genomic_DNA"/>
</dbReference>
<comment type="caution">
    <text evidence="1">The sequence shown here is derived from an EMBL/GenBank/DDBJ whole genome shotgun (WGS) entry which is preliminary data.</text>
</comment>
<dbReference type="Proteomes" id="UP000828941">
    <property type="component" value="Chromosome 8"/>
</dbReference>
<evidence type="ECO:0000313" key="1">
    <source>
        <dbReference type="EMBL" id="KAI4327806.1"/>
    </source>
</evidence>
<organism evidence="1 2">
    <name type="scientific">Bauhinia variegata</name>
    <name type="common">Purple orchid tree</name>
    <name type="synonym">Phanera variegata</name>
    <dbReference type="NCBI Taxonomy" id="167791"/>
    <lineage>
        <taxon>Eukaryota</taxon>
        <taxon>Viridiplantae</taxon>
        <taxon>Streptophyta</taxon>
        <taxon>Embryophyta</taxon>
        <taxon>Tracheophyta</taxon>
        <taxon>Spermatophyta</taxon>
        <taxon>Magnoliopsida</taxon>
        <taxon>eudicotyledons</taxon>
        <taxon>Gunneridae</taxon>
        <taxon>Pentapetalae</taxon>
        <taxon>rosids</taxon>
        <taxon>fabids</taxon>
        <taxon>Fabales</taxon>
        <taxon>Fabaceae</taxon>
        <taxon>Cercidoideae</taxon>
        <taxon>Cercideae</taxon>
        <taxon>Bauhiniinae</taxon>
        <taxon>Bauhinia</taxon>
    </lineage>
</organism>
<name>A0ACB9MVS0_BAUVA</name>
<reference evidence="1 2" key="1">
    <citation type="journal article" date="2022" name="DNA Res.">
        <title>Chromosomal-level genome assembly of the orchid tree Bauhinia variegata (Leguminosae; Cercidoideae) supports the allotetraploid origin hypothesis of Bauhinia.</title>
        <authorList>
            <person name="Zhong Y."/>
            <person name="Chen Y."/>
            <person name="Zheng D."/>
            <person name="Pang J."/>
            <person name="Liu Y."/>
            <person name="Luo S."/>
            <person name="Meng S."/>
            <person name="Qian L."/>
            <person name="Wei D."/>
            <person name="Dai S."/>
            <person name="Zhou R."/>
        </authorList>
    </citation>
    <scope>NUCLEOTIDE SEQUENCE [LARGE SCALE GENOMIC DNA]</scope>
    <source>
        <strain evidence="1">BV-YZ2020</strain>
    </source>
</reference>
<keyword evidence="2" id="KW-1185">Reference proteome</keyword>
<evidence type="ECO:0000313" key="2">
    <source>
        <dbReference type="Proteomes" id="UP000828941"/>
    </source>
</evidence>
<sequence length="261" mass="28954">MNTKPAVPAVYIFGDSTFDVGTNHFLSDSKAQADKKRYGIDFPKSQPTGRFSNGYNTADKIAMHLGFEMSPPPFLLLFQNNTQHFRSQILKGVNFASGGSGILYETGKKHFNLRNLGARKFGILSVPPLGCVPMMRLPNKNRDCNEDLNAISQEFYTLLKGLLQNLSSQFPDMKYSLANSYNMSKTMINNAQILGLENLSSPCCGNLTSACTPDSEVCQNRNAFMFWDQMHPTQRVSELAAESLFIGGEDIVAPINFARLI</sequence>
<protein>
    <submittedName>
        <fullName evidence="1">Uncharacterized protein</fullName>
    </submittedName>
</protein>
<accession>A0ACB9MVS0</accession>